<gene>
    <name evidence="1" type="ORF">BaRGS_00016371</name>
</gene>
<sequence>MFESDRVIQWTNRKPETEPKRLTLAGFPKSVLLAWHTIRISPDCPRSHDHSGQWRSVLTAVCVCLSAVSVSVRACLSVSRPLRRGGGAHRQLTPGMCYDCMFLRLICDYDADPTPPYGPYARPPHLAQAVTAVSPWLQPGVTEPGCQRQPEKLNKLEYTG</sequence>
<comment type="caution">
    <text evidence="1">The sequence shown here is derived from an EMBL/GenBank/DDBJ whole genome shotgun (WGS) entry which is preliminary data.</text>
</comment>
<reference evidence="1 2" key="1">
    <citation type="journal article" date="2023" name="Sci. Data">
        <title>Genome assembly of the Korean intertidal mud-creeper Batillaria attramentaria.</title>
        <authorList>
            <person name="Patra A.K."/>
            <person name="Ho P.T."/>
            <person name="Jun S."/>
            <person name="Lee S.J."/>
            <person name="Kim Y."/>
            <person name="Won Y.J."/>
        </authorList>
    </citation>
    <scope>NUCLEOTIDE SEQUENCE [LARGE SCALE GENOMIC DNA]</scope>
    <source>
        <strain evidence="1">Wonlab-2016</strain>
    </source>
</reference>
<evidence type="ECO:0000313" key="2">
    <source>
        <dbReference type="Proteomes" id="UP001519460"/>
    </source>
</evidence>
<keyword evidence="2" id="KW-1185">Reference proteome</keyword>
<accession>A0ABD0KZY4</accession>
<dbReference type="EMBL" id="JACVVK020000103">
    <property type="protein sequence ID" value="KAK7492498.1"/>
    <property type="molecule type" value="Genomic_DNA"/>
</dbReference>
<protein>
    <submittedName>
        <fullName evidence="1">Uncharacterized protein</fullName>
    </submittedName>
</protein>
<dbReference type="Proteomes" id="UP001519460">
    <property type="component" value="Unassembled WGS sequence"/>
</dbReference>
<dbReference type="AlphaFoldDB" id="A0ABD0KZY4"/>
<organism evidence="1 2">
    <name type="scientific">Batillaria attramentaria</name>
    <dbReference type="NCBI Taxonomy" id="370345"/>
    <lineage>
        <taxon>Eukaryota</taxon>
        <taxon>Metazoa</taxon>
        <taxon>Spiralia</taxon>
        <taxon>Lophotrochozoa</taxon>
        <taxon>Mollusca</taxon>
        <taxon>Gastropoda</taxon>
        <taxon>Caenogastropoda</taxon>
        <taxon>Sorbeoconcha</taxon>
        <taxon>Cerithioidea</taxon>
        <taxon>Batillariidae</taxon>
        <taxon>Batillaria</taxon>
    </lineage>
</organism>
<proteinExistence type="predicted"/>
<name>A0ABD0KZY4_9CAEN</name>
<evidence type="ECO:0000313" key="1">
    <source>
        <dbReference type="EMBL" id="KAK7492498.1"/>
    </source>
</evidence>